<dbReference type="STRING" id="1246637.MTBBW1_1610010"/>
<dbReference type="InterPro" id="IPR006847">
    <property type="entry name" value="IF2_N"/>
</dbReference>
<evidence type="ECO:0000313" key="3">
    <source>
        <dbReference type="EMBL" id="SLM28848.1"/>
    </source>
</evidence>
<gene>
    <name evidence="3" type="ORF">MTBBW1_1610010</name>
</gene>
<keyword evidence="4" id="KW-1185">Reference proteome</keyword>
<feature type="region of interest" description="Disordered" evidence="1">
    <location>
        <begin position="54"/>
        <end position="167"/>
    </location>
</feature>
<feature type="compositionally biased region" description="Basic and acidic residues" evidence="1">
    <location>
        <begin position="110"/>
        <end position="136"/>
    </location>
</feature>
<dbReference type="Proteomes" id="UP000191931">
    <property type="component" value="Unassembled WGS sequence"/>
</dbReference>
<protein>
    <recommendedName>
        <fullName evidence="2">Translation initiation factor IF-2 N-terminal domain-containing protein</fullName>
    </recommendedName>
</protein>
<accession>A0A1W1H905</accession>
<organism evidence="3 4">
    <name type="scientific">Desulfamplus magnetovallimortis</name>
    <dbReference type="NCBI Taxonomy" id="1246637"/>
    <lineage>
        <taxon>Bacteria</taxon>
        <taxon>Pseudomonadati</taxon>
        <taxon>Thermodesulfobacteriota</taxon>
        <taxon>Desulfobacteria</taxon>
        <taxon>Desulfobacterales</taxon>
        <taxon>Desulfobacteraceae</taxon>
        <taxon>Desulfamplus</taxon>
    </lineage>
</organism>
<sequence length="219" mass="24334">MAKIRVYELAKKLNMTNRALLTKLEAMNIEVKSHMSSLEDETVAKIKENLFGNKQKKSDTRVKASVIRRRKKNRKNRPAGDDVSSTESFDSSASLSVKNDITPPSASGKALDDQDKTLSSKSTEDNIASHENKLEDAANMPENRKGALPGSMNNELSGSEPPLKNSNTRIKGKIKTMLQKLLSLPLYLKHQRQRLILPLLLNLSSLPDSIMNPLLSLMP</sequence>
<evidence type="ECO:0000313" key="4">
    <source>
        <dbReference type="Proteomes" id="UP000191931"/>
    </source>
</evidence>
<evidence type="ECO:0000259" key="2">
    <source>
        <dbReference type="Pfam" id="PF04760"/>
    </source>
</evidence>
<feature type="domain" description="Translation initiation factor IF-2 N-terminal" evidence="2">
    <location>
        <begin position="1"/>
        <end position="48"/>
    </location>
</feature>
<dbReference type="Gene3D" id="1.10.10.2480">
    <property type="match status" value="1"/>
</dbReference>
<feature type="compositionally biased region" description="Basic residues" evidence="1">
    <location>
        <begin position="66"/>
        <end position="77"/>
    </location>
</feature>
<dbReference type="AlphaFoldDB" id="A0A1W1H905"/>
<dbReference type="OrthoDB" id="5526868at2"/>
<evidence type="ECO:0000256" key="1">
    <source>
        <dbReference type="SAM" id="MobiDB-lite"/>
    </source>
</evidence>
<dbReference type="EMBL" id="FWEV01000070">
    <property type="protein sequence ID" value="SLM28848.1"/>
    <property type="molecule type" value="Genomic_DNA"/>
</dbReference>
<feature type="compositionally biased region" description="Polar residues" evidence="1">
    <location>
        <begin position="83"/>
        <end position="105"/>
    </location>
</feature>
<dbReference type="RefSeq" id="WP_080805320.1">
    <property type="nucleotide sequence ID" value="NZ_LT828550.1"/>
</dbReference>
<name>A0A1W1H905_9BACT</name>
<dbReference type="Pfam" id="PF04760">
    <property type="entry name" value="IF2_N"/>
    <property type="match status" value="1"/>
</dbReference>
<reference evidence="3 4" key="1">
    <citation type="submission" date="2017-03" db="EMBL/GenBank/DDBJ databases">
        <authorList>
            <person name="Afonso C.L."/>
            <person name="Miller P.J."/>
            <person name="Scott M.A."/>
            <person name="Spackman E."/>
            <person name="Goraichik I."/>
            <person name="Dimitrov K.M."/>
            <person name="Suarez D.L."/>
            <person name="Swayne D.E."/>
        </authorList>
    </citation>
    <scope>NUCLEOTIDE SEQUENCE [LARGE SCALE GENOMIC DNA]</scope>
    <source>
        <strain evidence="3">PRJEB14757</strain>
    </source>
</reference>
<proteinExistence type="predicted"/>